<evidence type="ECO:0000256" key="7">
    <source>
        <dbReference type="ARBA" id="ARBA00022741"/>
    </source>
</evidence>
<evidence type="ECO:0000256" key="5">
    <source>
        <dbReference type="ARBA" id="ARBA00022553"/>
    </source>
</evidence>
<dbReference type="Gene3D" id="3.30.565.10">
    <property type="entry name" value="Histidine kinase-like ATPase, C-terminal domain"/>
    <property type="match status" value="1"/>
</dbReference>
<dbReference type="InterPro" id="IPR004358">
    <property type="entry name" value="Sig_transdc_His_kin-like_C"/>
</dbReference>
<evidence type="ECO:0000256" key="1">
    <source>
        <dbReference type="ARBA" id="ARBA00000085"/>
    </source>
</evidence>
<sequence length="435" mass="45543">MTDLSILPPAPSTAPAGRRNMALLIQLRWLAVGGQLATIGIVSGPMGISLERAPLLGAILVLIAINLASAALLRRGRAVTNAELTAALLFDVAALGWQLHHSGGLANPFASLFLLQVVIGAILLTPRSSWAIVVAALIALAALRIDPTPLVLPPAYAADPMGLYLKGSFVCFLLIAVLLVAFVTRISRNLRDSDAALAASRQRAAEEDHIVRMGLLASGAAHELGTPLSTLSVLIGDWKAAARLEDDRELQEDLADMDAAVQRCKAIVSGILMSAGEARGEAPQLTTMRAAFGEIVAHARAARRPDTLEFHDRFGADVAIVSDPALRQVIGNVLDNAAEVSPGWTSFTASRDGEMLVIEIADRGPGFSDEMIDGFGQPYRSTKGRPGGGLGLFLLVNVLRKLGGGATVANRDEGGALVRIWLPIAALARLGGGTA</sequence>
<evidence type="ECO:0000256" key="9">
    <source>
        <dbReference type="ARBA" id="ARBA00022840"/>
    </source>
</evidence>
<feature type="transmembrane region" description="Helical" evidence="10">
    <location>
        <begin position="105"/>
        <end position="124"/>
    </location>
</feature>
<dbReference type="InterPro" id="IPR003661">
    <property type="entry name" value="HisK_dim/P_dom"/>
</dbReference>
<dbReference type="STRING" id="317655.Sala_1503"/>
<keyword evidence="5" id="KW-0597">Phosphoprotein</keyword>
<feature type="domain" description="Histidine kinase" evidence="11">
    <location>
        <begin position="219"/>
        <end position="426"/>
    </location>
</feature>
<name>Q1GT06_SPHAL</name>
<keyword evidence="13" id="KW-1185">Reference proteome</keyword>
<reference evidence="12 13" key="1">
    <citation type="journal article" date="2009" name="Proc. Natl. Acad. Sci. U.S.A.">
        <title>The genomic basis of trophic strategy in marine bacteria.</title>
        <authorList>
            <person name="Lauro F.M."/>
            <person name="McDougald D."/>
            <person name="Thomas T."/>
            <person name="Williams T.J."/>
            <person name="Egan S."/>
            <person name="Rice S."/>
            <person name="DeMaere M.Z."/>
            <person name="Ting L."/>
            <person name="Ertan H."/>
            <person name="Johnson J."/>
            <person name="Ferriera S."/>
            <person name="Lapidus A."/>
            <person name="Anderson I."/>
            <person name="Kyrpides N."/>
            <person name="Munk A.C."/>
            <person name="Detter C."/>
            <person name="Han C.S."/>
            <person name="Brown M.V."/>
            <person name="Robb F.T."/>
            <person name="Kjelleberg S."/>
            <person name="Cavicchioli R."/>
        </authorList>
    </citation>
    <scope>NUCLEOTIDE SEQUENCE [LARGE SCALE GENOMIC DNA]</scope>
    <source>
        <strain evidence="13">DSM 13593 / LMG 18877 / RB2256</strain>
    </source>
</reference>
<dbReference type="InterPro" id="IPR036097">
    <property type="entry name" value="HisK_dim/P_sf"/>
</dbReference>
<dbReference type="PANTHER" id="PTHR44936:SF10">
    <property type="entry name" value="SENSOR PROTEIN RSTB"/>
    <property type="match status" value="1"/>
</dbReference>
<dbReference type="GO" id="GO:0005886">
    <property type="term" value="C:plasma membrane"/>
    <property type="evidence" value="ECO:0007669"/>
    <property type="project" value="UniProtKB-SubCell"/>
</dbReference>
<accession>Q1GT06</accession>
<dbReference type="InterPro" id="IPR005467">
    <property type="entry name" value="His_kinase_dom"/>
</dbReference>
<dbReference type="CDD" id="cd00082">
    <property type="entry name" value="HisKA"/>
    <property type="match status" value="1"/>
</dbReference>
<evidence type="ECO:0000256" key="3">
    <source>
        <dbReference type="ARBA" id="ARBA00012438"/>
    </source>
</evidence>
<keyword evidence="4" id="KW-1003">Cell membrane</keyword>
<keyword evidence="7" id="KW-0547">Nucleotide-binding</keyword>
<keyword evidence="10" id="KW-0472">Membrane</keyword>
<dbReference type="PROSITE" id="PS50109">
    <property type="entry name" value="HIS_KIN"/>
    <property type="match status" value="1"/>
</dbReference>
<feature type="transmembrane region" description="Helical" evidence="10">
    <location>
        <begin position="80"/>
        <end position="99"/>
    </location>
</feature>
<evidence type="ECO:0000259" key="11">
    <source>
        <dbReference type="PROSITE" id="PS50109"/>
    </source>
</evidence>
<dbReference type="InterPro" id="IPR050980">
    <property type="entry name" value="2C_sensor_his_kinase"/>
</dbReference>
<dbReference type="AlphaFoldDB" id="Q1GT06"/>
<dbReference type="SMART" id="SM00387">
    <property type="entry name" value="HATPase_c"/>
    <property type="match status" value="1"/>
</dbReference>
<dbReference type="GO" id="GO:0005524">
    <property type="term" value="F:ATP binding"/>
    <property type="evidence" value="ECO:0007669"/>
    <property type="project" value="UniProtKB-KW"/>
</dbReference>
<feature type="transmembrane region" description="Helical" evidence="10">
    <location>
        <begin position="54"/>
        <end position="73"/>
    </location>
</feature>
<dbReference type="InterPro" id="IPR003594">
    <property type="entry name" value="HATPase_dom"/>
</dbReference>
<dbReference type="KEGG" id="sal:Sala_1503"/>
<organism evidence="12 13">
    <name type="scientific">Sphingopyxis alaskensis (strain DSM 13593 / LMG 18877 / RB2256)</name>
    <name type="common">Sphingomonas alaskensis</name>
    <dbReference type="NCBI Taxonomy" id="317655"/>
    <lineage>
        <taxon>Bacteria</taxon>
        <taxon>Pseudomonadati</taxon>
        <taxon>Pseudomonadota</taxon>
        <taxon>Alphaproteobacteria</taxon>
        <taxon>Sphingomonadales</taxon>
        <taxon>Sphingomonadaceae</taxon>
        <taxon>Sphingopyxis</taxon>
    </lineage>
</organism>
<dbReference type="InterPro" id="IPR036890">
    <property type="entry name" value="HATPase_C_sf"/>
</dbReference>
<dbReference type="HOGENOM" id="CLU_046130_1_1_5"/>
<keyword evidence="8 12" id="KW-0418">Kinase</keyword>
<keyword evidence="10" id="KW-0812">Transmembrane</keyword>
<dbReference type="SUPFAM" id="SSF55874">
    <property type="entry name" value="ATPase domain of HSP90 chaperone/DNA topoisomerase II/histidine kinase"/>
    <property type="match status" value="1"/>
</dbReference>
<dbReference type="eggNOG" id="COG4191">
    <property type="taxonomic scope" value="Bacteria"/>
</dbReference>
<dbReference type="Proteomes" id="UP000006578">
    <property type="component" value="Chromosome"/>
</dbReference>
<evidence type="ECO:0000256" key="2">
    <source>
        <dbReference type="ARBA" id="ARBA00004651"/>
    </source>
</evidence>
<comment type="catalytic activity">
    <reaction evidence="1">
        <text>ATP + protein L-histidine = ADP + protein N-phospho-L-histidine.</text>
        <dbReference type="EC" id="2.7.13.3"/>
    </reaction>
</comment>
<feature type="transmembrane region" description="Helical" evidence="10">
    <location>
        <begin position="131"/>
        <end position="152"/>
    </location>
</feature>
<dbReference type="RefSeq" id="WP_011541796.1">
    <property type="nucleotide sequence ID" value="NC_008048.1"/>
</dbReference>
<evidence type="ECO:0000256" key="6">
    <source>
        <dbReference type="ARBA" id="ARBA00022679"/>
    </source>
</evidence>
<dbReference type="Gene3D" id="1.10.287.130">
    <property type="match status" value="1"/>
</dbReference>
<evidence type="ECO:0000313" key="13">
    <source>
        <dbReference type="Proteomes" id="UP000006578"/>
    </source>
</evidence>
<dbReference type="PRINTS" id="PR00344">
    <property type="entry name" value="BCTRLSENSOR"/>
</dbReference>
<dbReference type="EC" id="2.7.13.3" evidence="3"/>
<dbReference type="PANTHER" id="PTHR44936">
    <property type="entry name" value="SENSOR PROTEIN CREC"/>
    <property type="match status" value="1"/>
</dbReference>
<dbReference type="EMBL" id="CP000356">
    <property type="protein sequence ID" value="ABF53216.1"/>
    <property type="molecule type" value="Genomic_DNA"/>
</dbReference>
<gene>
    <name evidence="12" type="ordered locus">Sala_1503</name>
</gene>
<proteinExistence type="predicted"/>
<evidence type="ECO:0000256" key="8">
    <source>
        <dbReference type="ARBA" id="ARBA00022777"/>
    </source>
</evidence>
<evidence type="ECO:0000256" key="10">
    <source>
        <dbReference type="SAM" id="Phobius"/>
    </source>
</evidence>
<dbReference type="Pfam" id="PF02518">
    <property type="entry name" value="HATPase_c"/>
    <property type="match status" value="1"/>
</dbReference>
<feature type="transmembrane region" description="Helical" evidence="10">
    <location>
        <begin position="27"/>
        <end position="48"/>
    </location>
</feature>
<dbReference type="GO" id="GO:0000155">
    <property type="term" value="F:phosphorelay sensor kinase activity"/>
    <property type="evidence" value="ECO:0007669"/>
    <property type="project" value="InterPro"/>
</dbReference>
<comment type="subcellular location">
    <subcellularLocation>
        <location evidence="2">Cell membrane</location>
        <topology evidence="2">Multi-pass membrane protein</topology>
    </subcellularLocation>
</comment>
<dbReference type="OrthoDB" id="9785252at2"/>
<keyword evidence="9" id="KW-0067">ATP-binding</keyword>
<evidence type="ECO:0000256" key="4">
    <source>
        <dbReference type="ARBA" id="ARBA00022475"/>
    </source>
</evidence>
<keyword evidence="6" id="KW-0808">Transferase</keyword>
<dbReference type="SUPFAM" id="SSF47384">
    <property type="entry name" value="Homodimeric domain of signal transducing histidine kinase"/>
    <property type="match status" value="1"/>
</dbReference>
<keyword evidence="10" id="KW-1133">Transmembrane helix</keyword>
<feature type="transmembrane region" description="Helical" evidence="10">
    <location>
        <begin position="164"/>
        <end position="183"/>
    </location>
</feature>
<evidence type="ECO:0000313" key="12">
    <source>
        <dbReference type="EMBL" id="ABF53216.1"/>
    </source>
</evidence>
<protein>
    <recommendedName>
        <fullName evidence="3">histidine kinase</fullName>
        <ecNumber evidence="3">2.7.13.3</ecNumber>
    </recommendedName>
</protein>